<dbReference type="RefSeq" id="WP_067211225.1">
    <property type="nucleotide sequence ID" value="NZ_FLOC01000015.1"/>
</dbReference>
<dbReference type="InterPro" id="IPR041492">
    <property type="entry name" value="HAD_2"/>
</dbReference>
<dbReference type="NCBIfam" id="TIGR01509">
    <property type="entry name" value="HAD-SF-IA-v3"/>
    <property type="match status" value="1"/>
</dbReference>
<dbReference type="SUPFAM" id="SSF56784">
    <property type="entry name" value="HAD-like"/>
    <property type="match status" value="1"/>
</dbReference>
<keyword evidence="3" id="KW-0479">Metal-binding</keyword>
<evidence type="ECO:0000256" key="3">
    <source>
        <dbReference type="ARBA" id="ARBA00022723"/>
    </source>
</evidence>
<dbReference type="SFLD" id="SFLDG01135">
    <property type="entry name" value="C1.5.6:_HAD__Beta-PGM__Phospha"/>
    <property type="match status" value="1"/>
</dbReference>
<keyword evidence="6" id="KW-1185">Reference proteome</keyword>
<dbReference type="Gene3D" id="3.40.50.1000">
    <property type="entry name" value="HAD superfamily/HAD-like"/>
    <property type="match status" value="1"/>
</dbReference>
<keyword evidence="5" id="KW-0378">Hydrolase</keyword>
<evidence type="ECO:0000256" key="1">
    <source>
        <dbReference type="ARBA" id="ARBA00001946"/>
    </source>
</evidence>
<dbReference type="InterPro" id="IPR036412">
    <property type="entry name" value="HAD-like_sf"/>
</dbReference>
<dbReference type="InterPro" id="IPR023214">
    <property type="entry name" value="HAD_sf"/>
</dbReference>
<dbReference type="InterPro" id="IPR006439">
    <property type="entry name" value="HAD-SF_hydro_IA"/>
</dbReference>
<dbReference type="OrthoDB" id="9800058at2"/>
<dbReference type="PANTHER" id="PTHR46193">
    <property type="entry name" value="6-PHOSPHOGLUCONATE PHOSPHATASE"/>
    <property type="match status" value="1"/>
</dbReference>
<keyword evidence="4" id="KW-0460">Magnesium</keyword>
<organism evidence="5 6">
    <name type="scientific">Marinomonas aquimarina</name>
    <dbReference type="NCBI Taxonomy" id="295068"/>
    <lineage>
        <taxon>Bacteria</taxon>
        <taxon>Pseudomonadati</taxon>
        <taxon>Pseudomonadota</taxon>
        <taxon>Gammaproteobacteria</taxon>
        <taxon>Oceanospirillales</taxon>
        <taxon>Oceanospirillaceae</taxon>
        <taxon>Marinomonas</taxon>
    </lineage>
</organism>
<sequence length="215" mass="23185">MRFQYQAILFDCDGVIVDTETLSSEILMRMLAEQGLYLDESTLHRHFTGFTNKENLARAESMLGRPLPDDFSAQFHATFQQAIKSSLEPIAGVPELLAAISCPIAMATNAQREELELKLELINLTETFATRFAVNDVAQGKPAPDLYLKAADALKVAPEHCIVIEDSLAGIKAGVAAGATVLAFSAVLPAQAQLEAGATATFKSMSELMLLLGLK</sequence>
<accession>A0A1A8TKL5</accession>
<dbReference type="GO" id="GO:0016787">
    <property type="term" value="F:hydrolase activity"/>
    <property type="evidence" value="ECO:0007669"/>
    <property type="project" value="UniProtKB-KW"/>
</dbReference>
<evidence type="ECO:0000313" key="6">
    <source>
        <dbReference type="Proteomes" id="UP000092627"/>
    </source>
</evidence>
<dbReference type="EMBL" id="FLOC01000015">
    <property type="protein sequence ID" value="SBS33499.1"/>
    <property type="molecule type" value="Genomic_DNA"/>
</dbReference>
<dbReference type="Pfam" id="PF13419">
    <property type="entry name" value="HAD_2"/>
    <property type="match status" value="1"/>
</dbReference>
<reference evidence="5 6" key="1">
    <citation type="submission" date="2016-06" db="EMBL/GenBank/DDBJ databases">
        <authorList>
            <person name="Kjaerup R.B."/>
            <person name="Dalgaard T.S."/>
            <person name="Juul-Madsen H.R."/>
        </authorList>
    </citation>
    <scope>NUCLEOTIDE SEQUENCE [LARGE SCALE GENOMIC DNA]</scope>
    <source>
        <strain evidence="5 6">CECT 5080</strain>
    </source>
</reference>
<evidence type="ECO:0000256" key="4">
    <source>
        <dbReference type="ARBA" id="ARBA00022842"/>
    </source>
</evidence>
<dbReference type="SFLD" id="SFLDG01129">
    <property type="entry name" value="C1.5:_HAD__Beta-PGM__Phosphata"/>
    <property type="match status" value="1"/>
</dbReference>
<comment type="similarity">
    <text evidence="2">Belongs to the HAD-like hydrolase superfamily. CbbY/CbbZ/Gph/YieH family.</text>
</comment>
<protein>
    <submittedName>
        <fullName evidence="5">6-phosphogluconate phosphatase</fullName>
        <ecNumber evidence="5">3.1.3.-</ecNumber>
    </submittedName>
</protein>
<dbReference type="PANTHER" id="PTHR46193:SF10">
    <property type="entry name" value="6-PHOSPHOGLUCONATE PHOSPHATASE"/>
    <property type="match status" value="1"/>
</dbReference>
<comment type="cofactor">
    <cofactor evidence="1">
        <name>Mg(2+)</name>
        <dbReference type="ChEBI" id="CHEBI:18420"/>
    </cofactor>
</comment>
<evidence type="ECO:0000313" key="5">
    <source>
        <dbReference type="EMBL" id="SBS33499.1"/>
    </source>
</evidence>
<dbReference type="InterPro" id="IPR023198">
    <property type="entry name" value="PGP-like_dom2"/>
</dbReference>
<name>A0A1A8TKL5_9GAMM</name>
<dbReference type="Gene3D" id="1.10.150.240">
    <property type="entry name" value="Putative phosphatase, domain 2"/>
    <property type="match status" value="1"/>
</dbReference>
<dbReference type="Proteomes" id="UP000092627">
    <property type="component" value="Unassembled WGS sequence"/>
</dbReference>
<dbReference type="GO" id="GO:0046872">
    <property type="term" value="F:metal ion binding"/>
    <property type="evidence" value="ECO:0007669"/>
    <property type="project" value="UniProtKB-KW"/>
</dbReference>
<dbReference type="STRING" id="295068.MAQ5080_02599"/>
<dbReference type="AlphaFoldDB" id="A0A1A8TKL5"/>
<dbReference type="EC" id="3.1.3.-" evidence="5"/>
<gene>
    <name evidence="5" type="primary">yieH</name>
    <name evidence="5" type="ORF">MAQ5080_02599</name>
</gene>
<proteinExistence type="inferred from homology"/>
<evidence type="ECO:0000256" key="2">
    <source>
        <dbReference type="ARBA" id="ARBA00006171"/>
    </source>
</evidence>
<dbReference type="SFLD" id="SFLDS00003">
    <property type="entry name" value="Haloacid_Dehalogenase"/>
    <property type="match status" value="1"/>
</dbReference>
<dbReference type="InterPro" id="IPR051600">
    <property type="entry name" value="Beta-PGM-like"/>
</dbReference>